<evidence type="ECO:0000313" key="2">
    <source>
        <dbReference type="Proteomes" id="UP000044026"/>
    </source>
</evidence>
<evidence type="ECO:0000313" key="1">
    <source>
        <dbReference type="EMBL" id="CEN38910.1"/>
    </source>
</evidence>
<dbReference type="Gene3D" id="3.40.50.1820">
    <property type="entry name" value="alpha/beta hydrolase"/>
    <property type="match status" value="1"/>
</dbReference>
<proteinExistence type="predicted"/>
<dbReference type="InterPro" id="IPR000801">
    <property type="entry name" value="Esterase-like"/>
</dbReference>
<protein>
    <submittedName>
        <fullName evidence="1">Putative esterase</fullName>
    </submittedName>
</protein>
<name>A0A0B7HI23_9FLAO</name>
<dbReference type="Pfam" id="PF00756">
    <property type="entry name" value="Esterase"/>
    <property type="match status" value="1"/>
</dbReference>
<dbReference type="Gene3D" id="1.25.40.10">
    <property type="entry name" value="Tetratricopeptide repeat domain"/>
    <property type="match status" value="1"/>
</dbReference>
<dbReference type="SUPFAM" id="SSF53474">
    <property type="entry name" value="alpha/beta-Hydrolases"/>
    <property type="match status" value="1"/>
</dbReference>
<dbReference type="AlphaFoldDB" id="A0A0B7HI23"/>
<accession>A0A0B7HI23</accession>
<sequence length="375" mass="43552">MKKIGIFLAFLLLIQNAYSQLISESVNSKRLQESRKIVIYTPEKYDPKQAYPLFVVLDAGYMMEPVMANARFYEYFEDMPESIIVGVFNTPEDVTIDEQIGFPQNQSAQFYDFLATELITHLSGKYKLSPFKGIVAEGRAAFFANYYLLKEKSIFDAYFLLNPKSLANINESLAAQLPLFKKPIFYYVATSSLERKEIYQATKDLDQKLRNTTLPESVSYYFEDFGGVSKNSVALSGIPRAFDFLFDVYKPISDKQFEEKILTLEENIFDYLNYKYEQIYQKMGQRKKPILDDILMIYEASLHKKDAYSLLKLSEFVADNGYKETALPNFILGEYYEQMNEPKKALKAYQKAYTQTMIDFITSEFIEKRMSALKN</sequence>
<gene>
    <name evidence="1" type="ORF">CCAN12_740081</name>
</gene>
<dbReference type="EMBL" id="CDOE01000072">
    <property type="protein sequence ID" value="CEN38910.1"/>
    <property type="molecule type" value="Genomic_DNA"/>
</dbReference>
<reference evidence="1 2" key="1">
    <citation type="submission" date="2015-01" db="EMBL/GenBank/DDBJ databases">
        <authorList>
            <person name="Xiang T."/>
            <person name="Song Y."/>
            <person name="Huang L."/>
            <person name="Wang B."/>
            <person name="Wu P."/>
        </authorList>
    </citation>
    <scope>NUCLEOTIDE SEQUENCE [LARGE SCALE GENOMIC DNA]</scope>
    <source>
        <strain evidence="1 2">Cc12</strain>
    </source>
</reference>
<dbReference type="InterPro" id="IPR011990">
    <property type="entry name" value="TPR-like_helical_dom_sf"/>
</dbReference>
<dbReference type="Proteomes" id="UP000044026">
    <property type="component" value="Unassembled WGS sequence"/>
</dbReference>
<dbReference type="InterPro" id="IPR029058">
    <property type="entry name" value="AB_hydrolase_fold"/>
</dbReference>
<dbReference type="RefSeq" id="WP_042001073.1">
    <property type="nucleotide sequence ID" value="NZ_CP022382.1"/>
</dbReference>
<organism evidence="1 2">
    <name type="scientific">Capnocytophaga canimorsus</name>
    <dbReference type="NCBI Taxonomy" id="28188"/>
    <lineage>
        <taxon>Bacteria</taxon>
        <taxon>Pseudomonadati</taxon>
        <taxon>Bacteroidota</taxon>
        <taxon>Flavobacteriia</taxon>
        <taxon>Flavobacteriales</taxon>
        <taxon>Flavobacteriaceae</taxon>
        <taxon>Capnocytophaga</taxon>
    </lineage>
</organism>
<dbReference type="GeneID" id="69580873"/>